<dbReference type="Gene3D" id="3.40.50.720">
    <property type="entry name" value="NAD(P)-binding Rossmann-like Domain"/>
    <property type="match status" value="1"/>
</dbReference>
<dbReference type="SUPFAM" id="SSF51735">
    <property type="entry name" value="NAD(P)-binding Rossmann-fold domains"/>
    <property type="match status" value="1"/>
</dbReference>
<dbReference type="AlphaFoldDB" id="A0A1I1ZRS0"/>
<organism evidence="3 4">
    <name type="scientific">Paracidovorax wautersii</name>
    <dbReference type="NCBI Taxonomy" id="1177982"/>
    <lineage>
        <taxon>Bacteria</taxon>
        <taxon>Pseudomonadati</taxon>
        <taxon>Pseudomonadota</taxon>
        <taxon>Betaproteobacteria</taxon>
        <taxon>Burkholderiales</taxon>
        <taxon>Comamonadaceae</taxon>
        <taxon>Paracidovorax</taxon>
    </lineage>
</organism>
<dbReference type="PRINTS" id="PR00080">
    <property type="entry name" value="SDRFAMILY"/>
</dbReference>
<sequence length="256" mass="26497">MRLAHKSVLVTGAGSGIGEGIARRLAAEGARVVVNDLNAEAGQRVAEAIQAAGGEAAFVQGDVTRSDDVRALVAVALRLHGRLDVVVNNAGWTHRNRPMLEVSETDFDKVYAVNVKSLYLSAIHAVPAMRANPGGSGGSFINIASTAGLRPRPGLTWYNGSKGAVITTSKSMAAELGPDNIRVNCINPVFNPDTGLAAEFAGGPVDDAARARFLASIPLGRFSTALDVANAALYLASDEAAFISGTCIEVDGARCV</sequence>
<accession>A0A1I1ZRS0</accession>
<keyword evidence="4" id="KW-1185">Reference proteome</keyword>
<dbReference type="Pfam" id="PF13561">
    <property type="entry name" value="adh_short_C2"/>
    <property type="match status" value="1"/>
</dbReference>
<dbReference type="InterPro" id="IPR036291">
    <property type="entry name" value="NAD(P)-bd_dom_sf"/>
</dbReference>
<dbReference type="NCBIfam" id="NF005559">
    <property type="entry name" value="PRK07231.1"/>
    <property type="match status" value="1"/>
</dbReference>
<comment type="similarity">
    <text evidence="1">Belongs to the short-chain dehydrogenases/reductases (SDR) family.</text>
</comment>
<dbReference type="PANTHER" id="PTHR43639:SF1">
    <property type="entry name" value="SHORT-CHAIN DEHYDROGENASE_REDUCTASE FAMILY PROTEIN"/>
    <property type="match status" value="1"/>
</dbReference>
<gene>
    <name evidence="3" type="ORF">SAMN04489711_101247</name>
</gene>
<name>A0A1I1ZRS0_9BURK</name>
<evidence type="ECO:0000313" key="3">
    <source>
        <dbReference type="EMBL" id="SFE33333.1"/>
    </source>
</evidence>
<evidence type="ECO:0000256" key="1">
    <source>
        <dbReference type="ARBA" id="ARBA00006484"/>
    </source>
</evidence>
<dbReference type="STRING" id="1177982.SAMN04489711_101247"/>
<evidence type="ECO:0000313" key="4">
    <source>
        <dbReference type="Proteomes" id="UP000199119"/>
    </source>
</evidence>
<proteinExistence type="inferred from homology"/>
<dbReference type="RefSeq" id="WP_092936774.1">
    <property type="nucleotide sequence ID" value="NZ_FONX01000001.1"/>
</dbReference>
<keyword evidence="2" id="KW-0560">Oxidoreductase</keyword>
<dbReference type="OrthoDB" id="6823797at2"/>
<dbReference type="PRINTS" id="PR00081">
    <property type="entry name" value="GDHRDH"/>
</dbReference>
<dbReference type="InterPro" id="IPR002347">
    <property type="entry name" value="SDR_fam"/>
</dbReference>
<dbReference type="PANTHER" id="PTHR43639">
    <property type="entry name" value="OXIDOREDUCTASE, SHORT-CHAIN DEHYDROGENASE/REDUCTASE FAMILY (AFU_ORTHOLOGUE AFUA_5G02870)"/>
    <property type="match status" value="1"/>
</dbReference>
<dbReference type="GO" id="GO:0016491">
    <property type="term" value="F:oxidoreductase activity"/>
    <property type="evidence" value="ECO:0007669"/>
    <property type="project" value="UniProtKB-KW"/>
</dbReference>
<evidence type="ECO:0000256" key="2">
    <source>
        <dbReference type="ARBA" id="ARBA00023002"/>
    </source>
</evidence>
<reference evidence="4" key="1">
    <citation type="submission" date="2016-10" db="EMBL/GenBank/DDBJ databases">
        <authorList>
            <person name="Varghese N."/>
            <person name="Submissions S."/>
        </authorList>
    </citation>
    <scope>NUCLEOTIDE SEQUENCE [LARGE SCALE GENOMIC DNA]</scope>
    <source>
        <strain evidence="4">DSM 27981</strain>
    </source>
</reference>
<dbReference type="Proteomes" id="UP000199119">
    <property type="component" value="Unassembled WGS sequence"/>
</dbReference>
<dbReference type="EMBL" id="FONX01000001">
    <property type="protein sequence ID" value="SFE33333.1"/>
    <property type="molecule type" value="Genomic_DNA"/>
</dbReference>
<protein>
    <submittedName>
        <fullName evidence="3">3-oxoacyl-[acyl-carrier protein] reductase</fullName>
    </submittedName>
</protein>
<dbReference type="FunFam" id="3.40.50.720:FF:000084">
    <property type="entry name" value="Short-chain dehydrogenase reductase"/>
    <property type="match status" value="1"/>
</dbReference>